<feature type="compositionally biased region" description="Basic and acidic residues" evidence="1">
    <location>
        <begin position="22"/>
        <end position="34"/>
    </location>
</feature>
<protein>
    <submittedName>
        <fullName evidence="2">BQ5605_C011g06577 protein</fullName>
    </submittedName>
</protein>
<feature type="region of interest" description="Disordered" evidence="1">
    <location>
        <begin position="1"/>
        <end position="70"/>
    </location>
</feature>
<feature type="compositionally biased region" description="Polar residues" evidence="1">
    <location>
        <begin position="1"/>
        <end position="20"/>
    </location>
</feature>
<evidence type="ECO:0000256" key="1">
    <source>
        <dbReference type="SAM" id="MobiDB-lite"/>
    </source>
</evidence>
<organism evidence="2 3">
    <name type="scientific">Microbotryum silenes-dioicae</name>
    <dbReference type="NCBI Taxonomy" id="796604"/>
    <lineage>
        <taxon>Eukaryota</taxon>
        <taxon>Fungi</taxon>
        <taxon>Dikarya</taxon>
        <taxon>Basidiomycota</taxon>
        <taxon>Pucciniomycotina</taxon>
        <taxon>Microbotryomycetes</taxon>
        <taxon>Microbotryales</taxon>
        <taxon>Microbotryaceae</taxon>
        <taxon>Microbotryum</taxon>
    </lineage>
</organism>
<dbReference type="AlphaFoldDB" id="A0A2X0MIN3"/>
<reference evidence="2 3" key="1">
    <citation type="submission" date="2016-11" db="EMBL/GenBank/DDBJ databases">
        <authorList>
            <person name="Jaros S."/>
            <person name="Januszkiewicz K."/>
            <person name="Wedrychowicz H."/>
        </authorList>
    </citation>
    <scope>NUCLEOTIDE SEQUENCE [LARGE SCALE GENOMIC DNA]</scope>
</reference>
<feature type="region of interest" description="Disordered" evidence="1">
    <location>
        <begin position="272"/>
        <end position="298"/>
    </location>
</feature>
<name>A0A2X0MIN3_9BASI</name>
<keyword evidence="3" id="KW-1185">Reference proteome</keyword>
<dbReference type="Proteomes" id="UP000249464">
    <property type="component" value="Unassembled WGS sequence"/>
</dbReference>
<dbReference type="EMBL" id="FQNC01000011">
    <property type="protein sequence ID" value="SGY12675.1"/>
    <property type="molecule type" value="Genomic_DNA"/>
</dbReference>
<evidence type="ECO:0000313" key="3">
    <source>
        <dbReference type="Proteomes" id="UP000249464"/>
    </source>
</evidence>
<feature type="compositionally biased region" description="Low complexity" evidence="1">
    <location>
        <begin position="41"/>
        <end position="70"/>
    </location>
</feature>
<proteinExistence type="predicted"/>
<gene>
    <name evidence="2" type="primary">BQ5605_C011g06577</name>
    <name evidence="2" type="ORF">BQ5605_C011G06577</name>
</gene>
<sequence>MSSASRTTVTALSDITNNLVDTKPDLSAGKERVPAKAHQRAPSNKAKPSQAAAATASHLPNLSSRSSLESLGRYSKSSRVVAVAKDDISLYASIVSGEADHRFDALTTTPSDNEDEENNYLQRGQIRRGQLRSWDGMQEAPRRRATICRNRPRWQRTAELDNHLLLIGGAADEVAHTNMRASLSSPQQAIRPCKPNDAASSILAGMGISASPHMLCCAQALVEDAELRSRPGLLRLCLLQMRGQHELQRVVETLGEEIKALRSTVTKQSVDNLKVPQGGPSGQDLCRNTVSPDPAERSADFRDKLARPQEALLRFGTVQTDYWNANPDFHSSALSIYAYVLSTARSDLRKSGTRTIRWRTDEHLVWWSVLCVVKRHEGGEKKREYWQVHSTVANDLATKAGQHHGSKRYCPDGMFDCATLYYPESQHPKMMQAKVSTTDSSFQAVRTLVLGTYQPSADFRHLVLDRAREMAEGTLKGQDGLKHGE</sequence>
<accession>A0A2X0MIN3</accession>
<evidence type="ECO:0000313" key="2">
    <source>
        <dbReference type="EMBL" id="SGY12675.1"/>
    </source>
</evidence>